<dbReference type="InterPro" id="IPR036390">
    <property type="entry name" value="WH_DNA-bd_sf"/>
</dbReference>
<dbReference type="WBParaSite" id="nRc.2.0.1.t33352-RA">
    <property type="protein sequence ID" value="nRc.2.0.1.t33352-RA"/>
    <property type="gene ID" value="nRc.2.0.1.g33352"/>
</dbReference>
<dbReference type="PANTHER" id="PTHR11829:SF343">
    <property type="entry name" value="FORK-HEAD DOMAIN-CONTAINING PROTEIN"/>
    <property type="match status" value="1"/>
</dbReference>
<evidence type="ECO:0000256" key="2">
    <source>
        <dbReference type="PROSITE-ProRule" id="PRU00089"/>
    </source>
</evidence>
<evidence type="ECO:0000313" key="5">
    <source>
        <dbReference type="WBParaSite" id="nRc.2.0.1.t33352-RA"/>
    </source>
</evidence>
<protein>
    <submittedName>
        <fullName evidence="5">Fork-head domain-containing protein</fullName>
    </submittedName>
</protein>
<dbReference type="AlphaFoldDB" id="A0A915K655"/>
<keyword evidence="4" id="KW-1185">Reference proteome</keyword>
<dbReference type="SUPFAM" id="SSF46785">
    <property type="entry name" value="Winged helix' DNA-binding domain"/>
    <property type="match status" value="1"/>
</dbReference>
<dbReference type="PANTHER" id="PTHR11829">
    <property type="entry name" value="FORKHEAD BOX PROTEIN"/>
    <property type="match status" value="1"/>
</dbReference>
<dbReference type="GO" id="GO:0030154">
    <property type="term" value="P:cell differentiation"/>
    <property type="evidence" value="ECO:0007669"/>
    <property type="project" value="TreeGrafter"/>
</dbReference>
<dbReference type="Proteomes" id="UP000887565">
    <property type="component" value="Unplaced"/>
</dbReference>
<dbReference type="SMART" id="SM00339">
    <property type="entry name" value="FH"/>
    <property type="match status" value="1"/>
</dbReference>
<evidence type="ECO:0000313" key="4">
    <source>
        <dbReference type="Proteomes" id="UP000887565"/>
    </source>
</evidence>
<comment type="subcellular location">
    <subcellularLocation>
        <location evidence="2">Nucleus</location>
    </subcellularLocation>
</comment>
<sequence length="276" mass="31903">MKQYEKFPHDFSTPQLFLVLITYIFEFQNSIRHNLSLNKTFKKISRSRDNPGKGCYWALNDDQDFEKSKRDYSFSKKSSLDRALDNGHGPRINPQFQRLLDQISVVESRNNETNFRRKCTDSDRVDQDNKEILFISPIKVDNANLSNDAQIIGDTLPYEVSLASTSTNQASCENVQHERENYAPDQCMVDLTASLSKFLICTQSMDQKIEQDNDNLSREKDPMLFDTNLSLSFSIKGDEFSTWFTLPDHEKNDENTGGCNNEIEDDFDWDSLLAEN</sequence>
<dbReference type="GO" id="GO:0005634">
    <property type="term" value="C:nucleus"/>
    <property type="evidence" value="ECO:0007669"/>
    <property type="project" value="UniProtKB-SubCell"/>
</dbReference>
<reference evidence="5" key="1">
    <citation type="submission" date="2022-11" db="UniProtKB">
        <authorList>
            <consortium name="WormBaseParasite"/>
        </authorList>
    </citation>
    <scope>IDENTIFICATION</scope>
</reference>
<keyword evidence="2" id="KW-0539">Nucleus</keyword>
<dbReference type="InterPro" id="IPR001766">
    <property type="entry name" value="Fork_head_dom"/>
</dbReference>
<evidence type="ECO:0000259" key="3">
    <source>
        <dbReference type="PROSITE" id="PS50039"/>
    </source>
</evidence>
<proteinExistence type="predicted"/>
<dbReference type="GO" id="GO:0000978">
    <property type="term" value="F:RNA polymerase II cis-regulatory region sequence-specific DNA binding"/>
    <property type="evidence" value="ECO:0007669"/>
    <property type="project" value="TreeGrafter"/>
</dbReference>
<dbReference type="InterPro" id="IPR036388">
    <property type="entry name" value="WH-like_DNA-bd_sf"/>
</dbReference>
<dbReference type="PROSITE" id="PS50039">
    <property type="entry name" value="FORK_HEAD_3"/>
    <property type="match status" value="1"/>
</dbReference>
<dbReference type="Pfam" id="PF00250">
    <property type="entry name" value="Forkhead"/>
    <property type="match status" value="1"/>
</dbReference>
<keyword evidence="1 2" id="KW-0238">DNA-binding</keyword>
<dbReference type="Gene3D" id="1.10.10.10">
    <property type="entry name" value="Winged helix-like DNA-binding domain superfamily/Winged helix DNA-binding domain"/>
    <property type="match status" value="1"/>
</dbReference>
<dbReference type="GO" id="GO:0000981">
    <property type="term" value="F:DNA-binding transcription factor activity, RNA polymerase II-specific"/>
    <property type="evidence" value="ECO:0007669"/>
    <property type="project" value="TreeGrafter"/>
</dbReference>
<dbReference type="InterPro" id="IPR050211">
    <property type="entry name" value="FOX_domain-containing"/>
</dbReference>
<evidence type="ECO:0000256" key="1">
    <source>
        <dbReference type="ARBA" id="ARBA00023125"/>
    </source>
</evidence>
<accession>A0A915K655</accession>
<dbReference type="GO" id="GO:0009653">
    <property type="term" value="P:anatomical structure morphogenesis"/>
    <property type="evidence" value="ECO:0007669"/>
    <property type="project" value="TreeGrafter"/>
</dbReference>
<feature type="DNA-binding region" description="Fork-head" evidence="2">
    <location>
        <begin position="5"/>
        <end position="79"/>
    </location>
</feature>
<feature type="domain" description="Fork-head" evidence="3">
    <location>
        <begin position="5"/>
        <end position="79"/>
    </location>
</feature>
<name>A0A915K655_ROMCU</name>
<organism evidence="4 5">
    <name type="scientific">Romanomermis culicivorax</name>
    <name type="common">Nematode worm</name>
    <dbReference type="NCBI Taxonomy" id="13658"/>
    <lineage>
        <taxon>Eukaryota</taxon>
        <taxon>Metazoa</taxon>
        <taxon>Ecdysozoa</taxon>
        <taxon>Nematoda</taxon>
        <taxon>Enoplea</taxon>
        <taxon>Dorylaimia</taxon>
        <taxon>Mermithida</taxon>
        <taxon>Mermithoidea</taxon>
        <taxon>Mermithidae</taxon>
        <taxon>Romanomermis</taxon>
    </lineage>
</organism>